<keyword evidence="1" id="KW-1133">Transmembrane helix</keyword>
<feature type="transmembrane region" description="Helical" evidence="1">
    <location>
        <begin position="565"/>
        <end position="586"/>
    </location>
</feature>
<organism evidence="3 4">
    <name type="scientific">Clostridium puniceum</name>
    <dbReference type="NCBI Taxonomy" id="29367"/>
    <lineage>
        <taxon>Bacteria</taxon>
        <taxon>Bacillati</taxon>
        <taxon>Bacillota</taxon>
        <taxon>Clostridia</taxon>
        <taxon>Eubacteriales</taxon>
        <taxon>Clostridiaceae</taxon>
        <taxon>Clostridium</taxon>
    </lineage>
</organism>
<gene>
    <name evidence="3" type="ORF">CLPUN_13140</name>
</gene>
<sequence length="590" mass="66228">MGIGSLWPLALLITIPLVILLYILKRKYREIEVSSSLLWKEAYKNTQANTPWEKLRVNIMMILQIIVILLIIFALMSPFFKFGGKTYKNLIIVIDTTASMSTLYDKDKTRLEAGKEIAKDYIKSIKESTNSYIIAFNGKTNIETKNSIEDITQTYGSGDISNALSYVRSLGEGLEEYEVLIVSDKKIELGNINGKVISLANSGENATITNLSHKFSENKMKVITTVKNTGNTDYAGDLSLYNGEELLKVESLDLPKGVSKTLNFELEDFKGDYLKGELSNKDLIKDDNIYYDVTRNNKGKKVLLVTEKNVFLEKSFNNIENVELYKTNDVSNMTEDAYDLYVFDGVMPKVMPKNGSLLFINPDSNEFFKVENKEELGQATGVEGQLSKYTKDINFTLSNYKSIELPYFGKAFLKVDGNTIGFLGEVNGRSIGALGFDIHNSDFALKKEFPILIYELGDKLIKSGILYKNNYKGGDEILIKGTPNGKNLRVKAPNKNYTGVTHGSKYESISELGLYKVEEESNESEKSEEIFSINFPADEESNLGEESIGEENNLKSEMKILKKGLSLVPLLLMLALIGLLTEWILYLKGN</sequence>
<protein>
    <recommendedName>
        <fullName evidence="2">Aerotolerance regulator N-terminal domain-containing protein</fullName>
    </recommendedName>
</protein>
<dbReference type="Pfam" id="PF07584">
    <property type="entry name" value="BatA"/>
    <property type="match status" value="1"/>
</dbReference>
<accession>A0A1S8TSB3</accession>
<keyword evidence="1" id="KW-0812">Transmembrane</keyword>
<dbReference type="InterPro" id="IPR024163">
    <property type="entry name" value="Aerotolerance_reg_N"/>
</dbReference>
<dbReference type="RefSeq" id="WP_077846521.1">
    <property type="nucleotide sequence ID" value="NZ_LZZM01000080.1"/>
</dbReference>
<keyword evidence="4" id="KW-1185">Reference proteome</keyword>
<evidence type="ECO:0000259" key="2">
    <source>
        <dbReference type="Pfam" id="PF07584"/>
    </source>
</evidence>
<feature type="transmembrane region" description="Helical" evidence="1">
    <location>
        <begin position="6"/>
        <end position="24"/>
    </location>
</feature>
<reference evidence="3 4" key="1">
    <citation type="submission" date="2016-05" db="EMBL/GenBank/DDBJ databases">
        <title>Microbial solvent formation.</title>
        <authorList>
            <person name="Poehlein A."/>
            <person name="Montoya Solano J.D."/>
            <person name="Flitsch S."/>
            <person name="Krabben P."/>
            <person name="Duerre P."/>
            <person name="Daniel R."/>
        </authorList>
    </citation>
    <scope>NUCLEOTIDE SEQUENCE [LARGE SCALE GENOMIC DNA]</scope>
    <source>
        <strain evidence="3 4">DSM 2619</strain>
    </source>
</reference>
<dbReference type="Proteomes" id="UP000190890">
    <property type="component" value="Unassembled WGS sequence"/>
</dbReference>
<name>A0A1S8TSB3_9CLOT</name>
<evidence type="ECO:0000313" key="3">
    <source>
        <dbReference type="EMBL" id="OOM80648.1"/>
    </source>
</evidence>
<keyword evidence="1" id="KW-0472">Membrane</keyword>
<comment type="caution">
    <text evidence="3">The sequence shown here is derived from an EMBL/GenBank/DDBJ whole genome shotgun (WGS) entry which is preliminary data.</text>
</comment>
<evidence type="ECO:0000313" key="4">
    <source>
        <dbReference type="Proteomes" id="UP000190890"/>
    </source>
</evidence>
<dbReference type="Gene3D" id="3.40.50.410">
    <property type="entry name" value="von Willebrand factor, type A domain"/>
    <property type="match status" value="1"/>
</dbReference>
<dbReference type="SUPFAM" id="SSF53300">
    <property type="entry name" value="vWA-like"/>
    <property type="match status" value="1"/>
</dbReference>
<dbReference type="AlphaFoldDB" id="A0A1S8TSB3"/>
<dbReference type="InterPro" id="IPR036465">
    <property type="entry name" value="vWFA_dom_sf"/>
</dbReference>
<dbReference type="OrthoDB" id="9780136at2"/>
<dbReference type="PANTHER" id="PTHR37464:SF1">
    <property type="entry name" value="BLL2463 PROTEIN"/>
    <property type="match status" value="1"/>
</dbReference>
<dbReference type="PANTHER" id="PTHR37464">
    <property type="entry name" value="BLL2463 PROTEIN"/>
    <property type="match status" value="1"/>
</dbReference>
<proteinExistence type="predicted"/>
<feature type="transmembrane region" description="Helical" evidence="1">
    <location>
        <begin position="59"/>
        <end position="80"/>
    </location>
</feature>
<dbReference type="STRING" id="29367.CLPUN_13140"/>
<evidence type="ECO:0000256" key="1">
    <source>
        <dbReference type="SAM" id="Phobius"/>
    </source>
</evidence>
<dbReference type="EMBL" id="LZZM01000080">
    <property type="protein sequence ID" value="OOM80648.1"/>
    <property type="molecule type" value="Genomic_DNA"/>
</dbReference>
<feature type="domain" description="Aerotolerance regulator N-terminal" evidence="2">
    <location>
        <begin position="5"/>
        <end position="78"/>
    </location>
</feature>